<dbReference type="GO" id="GO:0030905">
    <property type="term" value="C:retromer, tubulation complex"/>
    <property type="evidence" value="ECO:0007669"/>
    <property type="project" value="TreeGrafter"/>
</dbReference>
<dbReference type="Gene3D" id="3.30.1520.10">
    <property type="entry name" value="Phox-like domain"/>
    <property type="match status" value="1"/>
</dbReference>
<evidence type="ECO:0000256" key="1">
    <source>
        <dbReference type="SAM" id="MobiDB-lite"/>
    </source>
</evidence>
<organism evidence="2 3">
    <name type="scientific">Hesseltinella vesiculosa</name>
    <dbReference type="NCBI Taxonomy" id="101127"/>
    <lineage>
        <taxon>Eukaryota</taxon>
        <taxon>Fungi</taxon>
        <taxon>Fungi incertae sedis</taxon>
        <taxon>Mucoromycota</taxon>
        <taxon>Mucoromycotina</taxon>
        <taxon>Mucoromycetes</taxon>
        <taxon>Mucorales</taxon>
        <taxon>Cunninghamellaceae</taxon>
        <taxon>Hesseltinella</taxon>
    </lineage>
</organism>
<dbReference type="GO" id="GO:0006886">
    <property type="term" value="P:intracellular protein transport"/>
    <property type="evidence" value="ECO:0007669"/>
    <property type="project" value="TreeGrafter"/>
</dbReference>
<evidence type="ECO:0000313" key="2">
    <source>
        <dbReference type="EMBL" id="ORX57386.1"/>
    </source>
</evidence>
<dbReference type="Proteomes" id="UP000242146">
    <property type="component" value="Unassembled WGS sequence"/>
</dbReference>
<reference evidence="2 3" key="1">
    <citation type="submission" date="2016-07" db="EMBL/GenBank/DDBJ databases">
        <title>Pervasive Adenine N6-methylation of Active Genes in Fungi.</title>
        <authorList>
            <consortium name="DOE Joint Genome Institute"/>
            <person name="Mondo S.J."/>
            <person name="Dannebaum R.O."/>
            <person name="Kuo R.C."/>
            <person name="Labutti K."/>
            <person name="Haridas S."/>
            <person name="Kuo A."/>
            <person name="Salamov A."/>
            <person name="Ahrendt S.R."/>
            <person name="Lipzen A."/>
            <person name="Sullivan W."/>
            <person name="Andreopoulos W.B."/>
            <person name="Clum A."/>
            <person name="Lindquist E."/>
            <person name="Daum C."/>
            <person name="Ramamoorthy G.K."/>
            <person name="Gryganskyi A."/>
            <person name="Culley D."/>
            <person name="Magnuson J.K."/>
            <person name="James T.Y."/>
            <person name="O'Malley M.A."/>
            <person name="Stajich J.E."/>
            <person name="Spatafora J.W."/>
            <person name="Visel A."/>
            <person name="Grigoriev I.V."/>
        </authorList>
    </citation>
    <scope>NUCLEOTIDE SEQUENCE [LARGE SCALE GENOMIC DNA]</scope>
    <source>
        <strain evidence="2 3">NRRL 3301</strain>
    </source>
</reference>
<dbReference type="PANTHER" id="PTHR47433:SF1">
    <property type="entry name" value="VACUOLAR PROTEIN SORTING-ASSOCIATED PROTEIN 17"/>
    <property type="match status" value="1"/>
</dbReference>
<gene>
    <name evidence="2" type="ORF">DM01DRAFT_1225415</name>
</gene>
<proteinExistence type="predicted"/>
<dbReference type="GO" id="GO:0032266">
    <property type="term" value="F:phosphatidylinositol-3-phosphate binding"/>
    <property type="evidence" value="ECO:0007669"/>
    <property type="project" value="TreeGrafter"/>
</dbReference>
<dbReference type="GO" id="GO:0005768">
    <property type="term" value="C:endosome"/>
    <property type="evidence" value="ECO:0007669"/>
    <property type="project" value="TreeGrafter"/>
</dbReference>
<dbReference type="GO" id="GO:0005829">
    <property type="term" value="C:cytosol"/>
    <property type="evidence" value="ECO:0007669"/>
    <property type="project" value="GOC"/>
</dbReference>
<dbReference type="Gene3D" id="1.20.1270.60">
    <property type="entry name" value="Arfaptin homology (AH) domain/BAR domain"/>
    <property type="match status" value="1"/>
</dbReference>
<dbReference type="STRING" id="101127.A0A1X2GMM9"/>
<dbReference type="InterPro" id="IPR036871">
    <property type="entry name" value="PX_dom_sf"/>
</dbReference>
<evidence type="ECO:0000313" key="3">
    <source>
        <dbReference type="Proteomes" id="UP000242146"/>
    </source>
</evidence>
<dbReference type="AlphaFoldDB" id="A0A1X2GMM9"/>
<dbReference type="EMBL" id="MCGT01000008">
    <property type="protein sequence ID" value="ORX57386.1"/>
    <property type="molecule type" value="Genomic_DNA"/>
</dbReference>
<dbReference type="PANTHER" id="PTHR47433">
    <property type="entry name" value="VACUOLAR PROTEIN SORTING-ASSOCIATED PROTEIN 17"/>
    <property type="match status" value="1"/>
</dbReference>
<sequence length="371" mass="43061">MAHPSEHASSYLNLSISTVDYKRKDPVFWIVAKTNISQYKQPERRFPRYYSELVKLGRHLDAHLDDVLLAVLPACPQPHHDKEGKMVPRQWWLHIIYTQDDTARSQTTSPCHDPSFSQPDDDDQPIAHDHRHSSSHLNPRQVWDMRIQLWLERLADHPRIHLNQGLQDFIESEVGFRPFLPPARRQKKISGFHHLHQDMDAEFLANVDQLEQFTQALLDVSQRLVEIKTAMALWSDTWIDLTSSLIAFGAVERHPGLFLTYKQLAKETQKLGDIEHSVELLLSETLGEEVDYQIRNVVSAKSSMERRMKAFSKYMDSHRRTESSLRHVERLKSSSNIDRQQVTEVIADLEQVRWEQKATASDPSLTLGTVR</sequence>
<accession>A0A1X2GMM9</accession>
<feature type="region of interest" description="Disordered" evidence="1">
    <location>
        <begin position="103"/>
        <end position="136"/>
    </location>
</feature>
<protein>
    <submittedName>
        <fullName evidence="2">Uncharacterized protein</fullName>
    </submittedName>
</protein>
<comment type="caution">
    <text evidence="2">The sequence shown here is derived from an EMBL/GenBank/DDBJ whole genome shotgun (WGS) entry which is preliminary data.</text>
</comment>
<name>A0A1X2GMM9_9FUNG</name>
<dbReference type="OrthoDB" id="9976382at2759"/>
<dbReference type="GO" id="GO:0042147">
    <property type="term" value="P:retrograde transport, endosome to Golgi"/>
    <property type="evidence" value="ECO:0007669"/>
    <property type="project" value="TreeGrafter"/>
</dbReference>
<dbReference type="InterPro" id="IPR027267">
    <property type="entry name" value="AH/BAR_dom_sf"/>
</dbReference>
<keyword evidence="3" id="KW-1185">Reference proteome</keyword>
<dbReference type="InterPro" id="IPR053055">
    <property type="entry name" value="VPS17"/>
</dbReference>